<accession>A0A0E9VDU0</accession>
<proteinExistence type="predicted"/>
<name>A0A0E9VDU0_ANGAN</name>
<sequence length="15" mass="1581">MIEHSPPGATGKNNK</sequence>
<protein>
    <submittedName>
        <fullName evidence="1">Uncharacterized protein</fullName>
    </submittedName>
</protein>
<dbReference type="EMBL" id="GBXM01032942">
    <property type="protein sequence ID" value="JAH75635.1"/>
    <property type="molecule type" value="Transcribed_RNA"/>
</dbReference>
<reference evidence="1" key="1">
    <citation type="submission" date="2014-11" db="EMBL/GenBank/DDBJ databases">
        <authorList>
            <person name="Amaro Gonzalez C."/>
        </authorList>
    </citation>
    <scope>NUCLEOTIDE SEQUENCE</scope>
</reference>
<reference evidence="1" key="2">
    <citation type="journal article" date="2015" name="Fish Shellfish Immunol.">
        <title>Early steps in the European eel (Anguilla anguilla)-Vibrio vulnificus interaction in the gills: Role of the RtxA13 toxin.</title>
        <authorList>
            <person name="Callol A."/>
            <person name="Pajuelo D."/>
            <person name="Ebbesson L."/>
            <person name="Teles M."/>
            <person name="MacKenzie S."/>
            <person name="Amaro C."/>
        </authorList>
    </citation>
    <scope>NUCLEOTIDE SEQUENCE</scope>
</reference>
<organism evidence="1">
    <name type="scientific">Anguilla anguilla</name>
    <name type="common">European freshwater eel</name>
    <name type="synonym">Muraena anguilla</name>
    <dbReference type="NCBI Taxonomy" id="7936"/>
    <lineage>
        <taxon>Eukaryota</taxon>
        <taxon>Metazoa</taxon>
        <taxon>Chordata</taxon>
        <taxon>Craniata</taxon>
        <taxon>Vertebrata</taxon>
        <taxon>Euteleostomi</taxon>
        <taxon>Actinopterygii</taxon>
        <taxon>Neopterygii</taxon>
        <taxon>Teleostei</taxon>
        <taxon>Anguilliformes</taxon>
        <taxon>Anguillidae</taxon>
        <taxon>Anguilla</taxon>
    </lineage>
</organism>
<evidence type="ECO:0000313" key="1">
    <source>
        <dbReference type="EMBL" id="JAH75635.1"/>
    </source>
</evidence>